<comment type="caution">
    <text evidence="3">The sequence shown here is derived from an EMBL/GenBank/DDBJ whole genome shotgun (WGS) entry which is preliminary data.</text>
</comment>
<dbReference type="InterPro" id="IPR058864">
    <property type="entry name" value="UBA_10"/>
</dbReference>
<evidence type="ECO:0000313" key="4">
    <source>
        <dbReference type="Proteomes" id="UP001146351"/>
    </source>
</evidence>
<organism evidence="3 4">
    <name type="scientific">Penicillium capsulatum</name>
    <dbReference type="NCBI Taxonomy" id="69766"/>
    <lineage>
        <taxon>Eukaryota</taxon>
        <taxon>Fungi</taxon>
        <taxon>Dikarya</taxon>
        <taxon>Ascomycota</taxon>
        <taxon>Pezizomycotina</taxon>
        <taxon>Eurotiomycetes</taxon>
        <taxon>Eurotiomycetidae</taxon>
        <taxon>Eurotiales</taxon>
        <taxon>Aspergillaceae</taxon>
        <taxon>Penicillium</taxon>
    </lineage>
</organism>
<dbReference type="PANTHER" id="PTHR46535:SF1">
    <property type="entry name" value="NEDD4-BINDING PROTEIN 2"/>
    <property type="match status" value="1"/>
</dbReference>
<feature type="domain" description="Smr" evidence="2">
    <location>
        <begin position="464"/>
        <end position="550"/>
    </location>
</feature>
<reference evidence="3" key="1">
    <citation type="submission" date="2022-11" db="EMBL/GenBank/DDBJ databases">
        <authorList>
            <person name="Petersen C."/>
        </authorList>
    </citation>
    <scope>NUCLEOTIDE SEQUENCE</scope>
    <source>
        <strain evidence="3">IBT 21917</strain>
    </source>
</reference>
<dbReference type="Proteomes" id="UP001146351">
    <property type="component" value="Unassembled WGS sequence"/>
</dbReference>
<dbReference type="Pfam" id="PF26286">
    <property type="entry name" value="UBA_10"/>
    <property type="match status" value="1"/>
</dbReference>
<dbReference type="SUPFAM" id="SSF46934">
    <property type="entry name" value="UBA-like"/>
    <property type="match status" value="1"/>
</dbReference>
<keyword evidence="4" id="KW-1185">Reference proteome</keyword>
<feature type="compositionally biased region" description="Basic residues" evidence="1">
    <location>
        <begin position="216"/>
        <end position="226"/>
    </location>
</feature>
<dbReference type="Gene3D" id="3.30.1370.110">
    <property type="match status" value="1"/>
</dbReference>
<proteinExistence type="predicted"/>
<reference evidence="3" key="2">
    <citation type="journal article" date="2023" name="IMA Fungus">
        <title>Comparative genomic study of the Penicillium genus elucidates a diverse pangenome and 15 lateral gene transfer events.</title>
        <authorList>
            <person name="Petersen C."/>
            <person name="Sorensen T."/>
            <person name="Nielsen M.R."/>
            <person name="Sondergaard T.E."/>
            <person name="Sorensen J.L."/>
            <person name="Fitzpatrick D.A."/>
            <person name="Frisvad J.C."/>
            <person name="Nielsen K.L."/>
        </authorList>
    </citation>
    <scope>NUCLEOTIDE SEQUENCE</scope>
    <source>
        <strain evidence="3">IBT 21917</strain>
    </source>
</reference>
<name>A0A9W9IDX5_9EURO</name>
<gene>
    <name evidence="3" type="ORF">N7492_005730</name>
</gene>
<dbReference type="InterPro" id="IPR002625">
    <property type="entry name" value="Smr_dom"/>
</dbReference>
<evidence type="ECO:0000259" key="2">
    <source>
        <dbReference type="PROSITE" id="PS50828"/>
    </source>
</evidence>
<dbReference type="OrthoDB" id="443981at2759"/>
<dbReference type="InterPro" id="IPR036063">
    <property type="entry name" value="Smr_dom_sf"/>
</dbReference>
<dbReference type="GO" id="GO:0004519">
    <property type="term" value="F:endonuclease activity"/>
    <property type="evidence" value="ECO:0007669"/>
    <property type="project" value="TreeGrafter"/>
</dbReference>
<dbReference type="EMBL" id="JAPQKO010000003">
    <property type="protein sequence ID" value="KAJ5173137.1"/>
    <property type="molecule type" value="Genomic_DNA"/>
</dbReference>
<dbReference type="InterPro" id="IPR009060">
    <property type="entry name" value="UBA-like_sf"/>
</dbReference>
<dbReference type="SMART" id="SM00463">
    <property type="entry name" value="SMR"/>
    <property type="match status" value="1"/>
</dbReference>
<dbReference type="InterPro" id="IPR052772">
    <property type="entry name" value="Endo/PolyKinase_Domain-Protein"/>
</dbReference>
<protein>
    <recommendedName>
        <fullName evidence="2">Smr domain-containing protein</fullName>
    </recommendedName>
</protein>
<dbReference type="SUPFAM" id="SSF160443">
    <property type="entry name" value="SMR domain-like"/>
    <property type="match status" value="1"/>
</dbReference>
<feature type="region of interest" description="Disordered" evidence="1">
    <location>
        <begin position="363"/>
        <end position="390"/>
    </location>
</feature>
<evidence type="ECO:0000313" key="3">
    <source>
        <dbReference type="EMBL" id="KAJ5173137.1"/>
    </source>
</evidence>
<dbReference type="CDD" id="cd14279">
    <property type="entry name" value="CUE"/>
    <property type="match status" value="1"/>
</dbReference>
<sequence>MTLTGDELWAELEKTYCPPIDSALFAAVTSDFNLADPQNVRELRQALDIIKESAIEQEDAIFDPTGTSNLEPDAADLDAIPSERGTFPRGHNNVYSQTEATSMASHVMSSDGDEKASSINSASHIAYTVTADGSLELAGATDDDKIQLLHAMFSGMSRLSIAQTLKKSDGDLDKSMDVLLNLAFFDETQAVQDENQILIPKGIDGFGAGNSDIGRQKGRKKKRSKNQKLPLVGDGLAEASPAPNRWEAGTADIEFISSRTPDISMSKIKSVYHANGMSLSATIRVIALEHVPQETSEVDDDALLVTQMAELGQQFKTVPEDTLIGLLKITRNIISAASELAEILVHRPDPNLADMIKFTATPLKLDDEDEEPMPFSRGRDSESRRAPALSYEQAQSSANAHFAARDSALQQAAQAARRAKSNPLYGGASAVYRQRVQEHRELAMRSLSLASDRLVDQQSIGCDLDLHGVTVANALRITRERVEAWWHALGDTKFIRGGGKSVHGGFKIVTGVGRHSHDGTSRLGPAVSKMLMSEGWRFEIDRGCLLVTGRARN</sequence>
<feature type="region of interest" description="Disordered" evidence="1">
    <location>
        <begin position="209"/>
        <end position="243"/>
    </location>
</feature>
<dbReference type="PANTHER" id="PTHR46535">
    <property type="entry name" value="NEDD4-BINDING PROTEIN 2"/>
    <property type="match status" value="1"/>
</dbReference>
<accession>A0A9W9IDX5</accession>
<evidence type="ECO:0000256" key="1">
    <source>
        <dbReference type="SAM" id="MobiDB-lite"/>
    </source>
</evidence>
<dbReference type="PROSITE" id="PS50828">
    <property type="entry name" value="SMR"/>
    <property type="match status" value="1"/>
</dbReference>
<dbReference type="GO" id="GO:0005634">
    <property type="term" value="C:nucleus"/>
    <property type="evidence" value="ECO:0007669"/>
    <property type="project" value="TreeGrafter"/>
</dbReference>
<dbReference type="AlphaFoldDB" id="A0A9W9IDX5"/>